<name>A0ABW1DEB8_9ACTN</name>
<dbReference type="SUPFAM" id="SSF54427">
    <property type="entry name" value="NTF2-like"/>
    <property type="match status" value="1"/>
</dbReference>
<dbReference type="Proteomes" id="UP001596058">
    <property type="component" value="Unassembled WGS sequence"/>
</dbReference>
<sequence length="279" mass="29935">MTLAELAHDHLKAWEAGDAAGVARTVKSYADPDTAGALSGAELEEHARAVMERLRGLRFEVEHVVEGPEAAVVSWTLRADHRAAYLGMPAAGRPVEVTGTDLVTGGAHVRRCFDRLAVAAALGYDPRFVPAADEVREYGVSARAVTARTARPGALALTYLQVRDGAEAAEVDLLSVEVVKSLRASSGFLGLSTFDIGDRKFTLSAFDRPESVRAVNARPHQRAMRRFFRGGLCTRALISQWLPAAVREYARCPHCAGVVTVEDGAACGCGWVPDRVSLL</sequence>
<dbReference type="RefSeq" id="WP_379524850.1">
    <property type="nucleotide sequence ID" value="NZ_JBHSPA010000126.1"/>
</dbReference>
<dbReference type="Gene3D" id="3.10.450.50">
    <property type="match status" value="1"/>
</dbReference>
<dbReference type="InterPro" id="IPR009959">
    <property type="entry name" value="Cyclase_SnoaL-like"/>
</dbReference>
<dbReference type="InterPro" id="IPR032710">
    <property type="entry name" value="NTF2-like_dom_sf"/>
</dbReference>
<reference evidence="2" key="1">
    <citation type="journal article" date="2019" name="Int. J. Syst. Evol. Microbiol.">
        <title>The Global Catalogue of Microorganisms (GCM) 10K type strain sequencing project: providing services to taxonomists for standard genome sequencing and annotation.</title>
        <authorList>
            <consortium name="The Broad Institute Genomics Platform"/>
            <consortium name="The Broad Institute Genome Sequencing Center for Infectious Disease"/>
            <person name="Wu L."/>
            <person name="Ma J."/>
        </authorList>
    </citation>
    <scope>NUCLEOTIDE SEQUENCE [LARGE SCALE GENOMIC DNA]</scope>
    <source>
        <strain evidence="2">CCUG 53903</strain>
    </source>
</reference>
<dbReference type="EMBL" id="JBHSPA010000126">
    <property type="protein sequence ID" value="MFC5835431.1"/>
    <property type="molecule type" value="Genomic_DNA"/>
</dbReference>
<keyword evidence="2" id="KW-1185">Reference proteome</keyword>
<evidence type="ECO:0000313" key="1">
    <source>
        <dbReference type="EMBL" id="MFC5835431.1"/>
    </source>
</evidence>
<protein>
    <submittedName>
        <fullName evidence="1">Ester cyclase</fullName>
    </submittedName>
</protein>
<gene>
    <name evidence="1" type="ORF">ACFPZ3_67420</name>
</gene>
<comment type="caution">
    <text evidence="1">The sequence shown here is derived from an EMBL/GenBank/DDBJ whole genome shotgun (WGS) entry which is preliminary data.</text>
</comment>
<dbReference type="Pfam" id="PF07366">
    <property type="entry name" value="SnoaL"/>
    <property type="match status" value="1"/>
</dbReference>
<organism evidence="1 2">
    <name type="scientific">Nonomuraea insulae</name>
    <dbReference type="NCBI Taxonomy" id="1616787"/>
    <lineage>
        <taxon>Bacteria</taxon>
        <taxon>Bacillati</taxon>
        <taxon>Actinomycetota</taxon>
        <taxon>Actinomycetes</taxon>
        <taxon>Streptosporangiales</taxon>
        <taxon>Streptosporangiaceae</taxon>
        <taxon>Nonomuraea</taxon>
    </lineage>
</organism>
<proteinExistence type="predicted"/>
<evidence type="ECO:0000313" key="2">
    <source>
        <dbReference type="Proteomes" id="UP001596058"/>
    </source>
</evidence>
<accession>A0ABW1DEB8</accession>